<sequence>MNNLNNPDYLRKRIKEIQSKIGQLKTNINDLEHELGSLNDSVFNSLGLYQEGGSNSDFIGLRNSKVECFSLPSFVNLTRIESTKMQTKGIANKKQKRYETKYHLEGDIVKIHFQAWVRLNKEQNVIKSMKISISDQSIEEQVQPLIKIAQSRKSLRAFMFGMQQYQQFIDKRDFILSEIKNEFDNFGWLEFKKDVVNPITISISTNYQKLKQFKKQKVSFWWHLNWKYEWDCVGIGKERFGISFEFSEKCKKNDKESLIKRLKKIETIIELKGIKETLQKLIQLTII</sequence>
<dbReference type="EMBL" id="JANTQA010000012">
    <property type="protein sequence ID" value="KAJ3450825.1"/>
    <property type="molecule type" value="Genomic_DNA"/>
</dbReference>
<accession>A0AAV8AD82</accession>
<dbReference type="AlphaFoldDB" id="A0AAV8AD82"/>
<comment type="caution">
    <text evidence="2">The sequence shown here is derived from an EMBL/GenBank/DDBJ whole genome shotgun (WGS) entry which is preliminary data.</text>
</comment>
<evidence type="ECO:0000313" key="2">
    <source>
        <dbReference type="EMBL" id="KAJ3450825.1"/>
    </source>
</evidence>
<feature type="coiled-coil region" evidence="1">
    <location>
        <begin position="14"/>
        <end position="41"/>
    </location>
</feature>
<protein>
    <submittedName>
        <fullName evidence="2">Uncharacterized protein</fullName>
    </submittedName>
</protein>
<gene>
    <name evidence="2" type="ORF">M0812_07016</name>
</gene>
<evidence type="ECO:0000313" key="3">
    <source>
        <dbReference type="Proteomes" id="UP001146793"/>
    </source>
</evidence>
<dbReference type="Proteomes" id="UP001146793">
    <property type="component" value="Unassembled WGS sequence"/>
</dbReference>
<evidence type="ECO:0000256" key="1">
    <source>
        <dbReference type="SAM" id="Coils"/>
    </source>
</evidence>
<reference evidence="2" key="1">
    <citation type="submission" date="2022-08" db="EMBL/GenBank/DDBJ databases">
        <title>Novel sulphate-reducing endosymbionts in the free-living metamonad Anaeramoeba.</title>
        <authorList>
            <person name="Jerlstrom-Hultqvist J."/>
            <person name="Cepicka I."/>
            <person name="Gallot-Lavallee L."/>
            <person name="Salas-Leiva D."/>
            <person name="Curtis B.A."/>
            <person name="Zahonova K."/>
            <person name="Pipaliya S."/>
            <person name="Dacks J."/>
            <person name="Roger A.J."/>
        </authorList>
    </citation>
    <scope>NUCLEOTIDE SEQUENCE</scope>
    <source>
        <strain evidence="2">Busselton2</strain>
    </source>
</reference>
<organism evidence="2 3">
    <name type="scientific">Anaeramoeba flamelloides</name>
    <dbReference type="NCBI Taxonomy" id="1746091"/>
    <lineage>
        <taxon>Eukaryota</taxon>
        <taxon>Metamonada</taxon>
        <taxon>Anaeramoebidae</taxon>
        <taxon>Anaeramoeba</taxon>
    </lineage>
</organism>
<proteinExistence type="predicted"/>
<name>A0AAV8AD82_9EUKA</name>
<keyword evidence="1" id="KW-0175">Coiled coil</keyword>